<dbReference type="EMBL" id="JACIJS010000009">
    <property type="protein sequence ID" value="MBB5516772.1"/>
    <property type="molecule type" value="Genomic_DNA"/>
</dbReference>
<evidence type="ECO:0000313" key="2">
    <source>
        <dbReference type="Proteomes" id="UP000553766"/>
    </source>
</evidence>
<keyword evidence="2" id="KW-1185">Reference proteome</keyword>
<dbReference type="PANTHER" id="PTHR41260:SF1">
    <property type="entry name" value="PROTEIN ECSC"/>
    <property type="match status" value="1"/>
</dbReference>
<dbReference type="Proteomes" id="UP000553766">
    <property type="component" value="Unassembled WGS sequence"/>
</dbReference>
<evidence type="ECO:0000313" key="1">
    <source>
        <dbReference type="EMBL" id="MBB5516772.1"/>
    </source>
</evidence>
<accession>A0A840WSX4</accession>
<dbReference type="PANTHER" id="PTHR41260">
    <property type="entry name" value="PROTEIN ECSC"/>
    <property type="match status" value="1"/>
</dbReference>
<gene>
    <name evidence="1" type="ORF">FHS89_002814</name>
</gene>
<comment type="caution">
    <text evidence="1">The sequence shown here is derived from an EMBL/GenBank/DDBJ whole genome shotgun (WGS) entry which is preliminary data.</text>
</comment>
<organism evidence="1 2">
    <name type="scientific">Rubricella aquisinus</name>
    <dbReference type="NCBI Taxonomy" id="2028108"/>
    <lineage>
        <taxon>Bacteria</taxon>
        <taxon>Pseudomonadati</taxon>
        <taxon>Pseudomonadota</taxon>
        <taxon>Alphaproteobacteria</taxon>
        <taxon>Rhodobacterales</taxon>
        <taxon>Paracoccaceae</taxon>
        <taxon>Rubricella</taxon>
    </lineage>
</organism>
<dbReference type="RefSeq" id="WP_184012724.1">
    <property type="nucleotide sequence ID" value="NZ_JACIJS010000009.1"/>
</dbReference>
<name>A0A840WSX4_9RHOB</name>
<protein>
    <recommendedName>
        <fullName evidence="3">EcsC protein family protein</fullName>
    </recommendedName>
</protein>
<dbReference type="InterPro" id="IPR024787">
    <property type="entry name" value="EcsC"/>
</dbReference>
<reference evidence="1 2" key="1">
    <citation type="submission" date="2020-08" db="EMBL/GenBank/DDBJ databases">
        <title>Genomic Encyclopedia of Type Strains, Phase IV (KMG-IV): sequencing the most valuable type-strain genomes for metagenomic binning, comparative biology and taxonomic classification.</title>
        <authorList>
            <person name="Goeker M."/>
        </authorList>
    </citation>
    <scope>NUCLEOTIDE SEQUENCE [LARGE SCALE GENOMIC DNA]</scope>
    <source>
        <strain evidence="1 2">DSM 103377</strain>
    </source>
</reference>
<dbReference type="AlphaFoldDB" id="A0A840WSX4"/>
<dbReference type="Pfam" id="PF12787">
    <property type="entry name" value="EcsC"/>
    <property type="match status" value="1"/>
</dbReference>
<evidence type="ECO:0008006" key="3">
    <source>
        <dbReference type="Google" id="ProtNLM"/>
    </source>
</evidence>
<sequence length="262" mass="27446">MTKPPATRPDLTDAIARVLDEQRAFEEHRATRLGRGAEAITAPLGSVVRQVVPPSAMRQALDAADRVAAATLPDMTHDTRDLPACDAAALRAQAWAMGANAASGAGAGWFGGAGMAVDIPATMTLAARNVRATGMAYGFAANTDDERMFRLTVLELATTSATEARAGAISRINQMARGIGGTVAKEGLDWVVDKAVERIARQLGTDLAQRKAAQIIPIAGAVLGAGINASFQTDVSRAARYAYRQRWLNAQGLLPAPKDEAG</sequence>
<proteinExistence type="predicted"/>